<dbReference type="Proteomes" id="UP000198211">
    <property type="component" value="Unassembled WGS sequence"/>
</dbReference>
<evidence type="ECO:0000313" key="1">
    <source>
        <dbReference type="EMBL" id="OWZ00185.1"/>
    </source>
</evidence>
<proteinExistence type="predicted"/>
<protein>
    <submittedName>
        <fullName evidence="1">Uncharacterized protein</fullName>
    </submittedName>
</protein>
<dbReference type="EMBL" id="NBNE01007829">
    <property type="protein sequence ID" value="OWZ00185.1"/>
    <property type="molecule type" value="Genomic_DNA"/>
</dbReference>
<gene>
    <name evidence="1" type="ORF">PHMEG_00028688</name>
</gene>
<sequence>MKISYPKPAGPRIRIQMNTKRTIYGRIYRDVLVHLCGYKDPTWVDKADINCGALLYEIPRDRTNRNLFGVMQSHEKP</sequence>
<name>A0A225V4F7_9STRA</name>
<keyword evidence="2" id="KW-1185">Reference proteome</keyword>
<accession>A0A225V4F7</accession>
<dbReference type="AlphaFoldDB" id="A0A225V4F7"/>
<evidence type="ECO:0000313" key="2">
    <source>
        <dbReference type="Proteomes" id="UP000198211"/>
    </source>
</evidence>
<comment type="caution">
    <text evidence="1">The sequence shown here is derived from an EMBL/GenBank/DDBJ whole genome shotgun (WGS) entry which is preliminary data.</text>
</comment>
<organism evidence="1 2">
    <name type="scientific">Phytophthora megakarya</name>
    <dbReference type="NCBI Taxonomy" id="4795"/>
    <lineage>
        <taxon>Eukaryota</taxon>
        <taxon>Sar</taxon>
        <taxon>Stramenopiles</taxon>
        <taxon>Oomycota</taxon>
        <taxon>Peronosporomycetes</taxon>
        <taxon>Peronosporales</taxon>
        <taxon>Peronosporaceae</taxon>
        <taxon>Phytophthora</taxon>
    </lineage>
</organism>
<dbReference type="OrthoDB" id="102228at2759"/>
<reference evidence="2" key="1">
    <citation type="submission" date="2017-03" db="EMBL/GenBank/DDBJ databases">
        <title>Phytopthora megakarya and P. palmivora, two closely related causual agents of cacao black pod achieved similar genome size and gene model numbers by different mechanisms.</title>
        <authorList>
            <person name="Ali S."/>
            <person name="Shao J."/>
            <person name="Larry D.J."/>
            <person name="Kronmiller B."/>
            <person name="Shen D."/>
            <person name="Strem M.D."/>
            <person name="Melnick R.L."/>
            <person name="Guiltinan M.J."/>
            <person name="Tyler B.M."/>
            <person name="Meinhardt L.W."/>
            <person name="Bailey B.A."/>
        </authorList>
    </citation>
    <scope>NUCLEOTIDE SEQUENCE [LARGE SCALE GENOMIC DNA]</scope>
    <source>
        <strain evidence="2">zdho120</strain>
    </source>
</reference>